<keyword evidence="18" id="KW-1185">Reference proteome</keyword>
<dbReference type="PANTHER" id="PTHR21091:SF167">
    <property type="entry name" value="UROPORPHYRINOGEN DECARBOXYLASE 1, CHLOROPLASTIC"/>
    <property type="match status" value="1"/>
</dbReference>
<dbReference type="InterPro" id="IPR000257">
    <property type="entry name" value="Uroporphyrinogen_deCOase"/>
</dbReference>
<evidence type="ECO:0000256" key="1">
    <source>
        <dbReference type="ARBA" id="ARBA00002448"/>
    </source>
</evidence>
<comment type="subcellular location">
    <subcellularLocation>
        <location evidence="2">Plastid</location>
        <location evidence="2">Chloroplast</location>
    </subcellularLocation>
</comment>
<dbReference type="FunFam" id="3.20.20.210:FF:000006">
    <property type="entry name" value="Uroporphyrinogen decarboxylase"/>
    <property type="match status" value="1"/>
</dbReference>
<dbReference type="EMBL" id="JAGYWB010000001">
    <property type="protein sequence ID" value="KAI0530806.1"/>
    <property type="molecule type" value="Genomic_DNA"/>
</dbReference>
<sequence>MNNYYVLRPDAEEHPVVGKIAPIPRLAMLQIDVSNLFLYSDLNEDVYMNQPTWYVAQDPLLVQAARGDLVSRPPAWMMRQAGRYMAVYRKLAEKHPSFRVRSETVDLIVEISLQPWRAFHPDGVIIFSDILTPLPAFGVPFEIEEVKGPIIQNPISSEDDLNNLHSIDLDKLQFVGESLKILRSEVGEHAAVLGFVGAPWTIATYIVEGGTTRTYANIKSMFHTAPHVLKSLLSHLTRAISEYIIFQVKSGAQCIQIFDSWGGQIPPNAWEQWSRPYIQEMVRVVRKECPQVPLVLYINGNGGLLERMIGTGVDVIGLDWTVDMADGRRRLGNKVAVQGNVDPAYLFCPLPALTDEIHRKVWVYFLKHKSDVFDVFKKWKVIIELEIGLKLKCIKSDNGEEYQDKEFKEYCDLNGIKYEFTIPRTSKQNVPLNERLSEEAWSRKKEHIVQTSYGSVSVAVFGDQEKPALVTYPDVALNYMSCFQGLYFCPEAASLLLHSFCIYHISPPGHELGAGPISSDVPVPSVDDLADQVAEVLDFFGLKAVMCMGVTAGAYILTLFASKYRDRVIGLILVSPFCKTPSWTQWLFTKVMSNLLYFYGMCGLAKEFLLQRYFSKEVRGSTQFLESDMVQACRSLLDERRVVNVWRFLETMNGRHDLTKDLKNLQCRTLIFVGDSSPFHSDALHMISKLDSRYSVLVEVQECGSVITEEQPHAMLIPMEYFFMGYGLYREAMQSKFKPSQPSQPFLHFSGDALS</sequence>
<evidence type="ECO:0000259" key="16">
    <source>
        <dbReference type="PROSITE" id="PS00907"/>
    </source>
</evidence>
<dbReference type="NCBIfam" id="TIGR01464">
    <property type="entry name" value="hemE"/>
    <property type="match status" value="1"/>
</dbReference>
<dbReference type="PROSITE" id="PS00907">
    <property type="entry name" value="UROD_2"/>
    <property type="match status" value="1"/>
</dbReference>
<comment type="similarity">
    <text evidence="4">Belongs to the NDRG family.</text>
</comment>
<dbReference type="AlphaFoldDB" id="A0A8T3CAW4"/>
<dbReference type="InterPro" id="IPR029058">
    <property type="entry name" value="AB_hydrolase_fold"/>
</dbReference>
<evidence type="ECO:0000256" key="12">
    <source>
        <dbReference type="ARBA" id="ARBA00048033"/>
    </source>
</evidence>
<comment type="catalytic activity">
    <reaction evidence="12 13">
        <text>uroporphyrinogen III + 4 H(+) = coproporphyrinogen III + 4 CO2</text>
        <dbReference type="Rhea" id="RHEA:19865"/>
        <dbReference type="ChEBI" id="CHEBI:15378"/>
        <dbReference type="ChEBI" id="CHEBI:16526"/>
        <dbReference type="ChEBI" id="CHEBI:57308"/>
        <dbReference type="ChEBI" id="CHEBI:57309"/>
        <dbReference type="EC" id="4.1.1.37"/>
    </reaction>
</comment>
<evidence type="ECO:0000256" key="5">
    <source>
        <dbReference type="ARBA" id="ARBA00009935"/>
    </source>
</evidence>
<evidence type="ECO:0000313" key="18">
    <source>
        <dbReference type="Proteomes" id="UP000829196"/>
    </source>
</evidence>
<proteinExistence type="inferred from homology"/>
<dbReference type="Gene3D" id="3.40.50.1820">
    <property type="entry name" value="alpha/beta hydrolase"/>
    <property type="match status" value="1"/>
</dbReference>
<keyword evidence="11 13" id="KW-0627">Porphyrin biosynthesis</keyword>
<dbReference type="EC" id="4.1.1.37" evidence="7 13"/>
<evidence type="ECO:0000313" key="17">
    <source>
        <dbReference type="EMBL" id="KAI0530806.1"/>
    </source>
</evidence>
<dbReference type="GO" id="GO:0009507">
    <property type="term" value="C:chloroplast"/>
    <property type="evidence" value="ECO:0007669"/>
    <property type="project" value="UniProtKB-SubCell"/>
</dbReference>
<evidence type="ECO:0000256" key="6">
    <source>
        <dbReference type="ARBA" id="ARBA00011738"/>
    </source>
</evidence>
<reference evidence="17" key="1">
    <citation type="journal article" date="2022" name="Front. Genet.">
        <title>Chromosome-Scale Assembly of the Dendrobium nobile Genome Provides Insights Into the Molecular Mechanism of the Biosynthesis of the Medicinal Active Ingredient of Dendrobium.</title>
        <authorList>
            <person name="Xu Q."/>
            <person name="Niu S.-C."/>
            <person name="Li K.-L."/>
            <person name="Zheng P.-J."/>
            <person name="Zhang X.-J."/>
            <person name="Jia Y."/>
            <person name="Liu Y."/>
            <person name="Niu Y.-X."/>
            <person name="Yu L.-H."/>
            <person name="Chen D.-F."/>
            <person name="Zhang G.-Q."/>
        </authorList>
    </citation>
    <scope>NUCLEOTIDE SEQUENCE</scope>
    <source>
        <tissue evidence="17">Leaf</tissue>
    </source>
</reference>
<gene>
    <name evidence="17" type="ORF">KFK09_000354</name>
</gene>
<dbReference type="SUPFAM" id="SSF53474">
    <property type="entry name" value="alpha/beta-Hydrolases"/>
    <property type="match status" value="1"/>
</dbReference>
<keyword evidence="9" id="KW-0149">Chlorophyll biosynthesis</keyword>
<dbReference type="InterPro" id="IPR006361">
    <property type="entry name" value="Uroporphyrinogen_deCO2ase_HemE"/>
</dbReference>
<evidence type="ECO:0000256" key="2">
    <source>
        <dbReference type="ARBA" id="ARBA00004229"/>
    </source>
</evidence>
<dbReference type="InterPro" id="IPR004142">
    <property type="entry name" value="NDRG"/>
</dbReference>
<feature type="domain" description="Uroporphyrinogen decarboxylase (URO-D)" evidence="15">
    <location>
        <begin position="74"/>
        <end position="83"/>
    </location>
</feature>
<dbReference type="CDD" id="cd00717">
    <property type="entry name" value="URO-D"/>
    <property type="match status" value="1"/>
</dbReference>
<dbReference type="Gene3D" id="3.20.20.210">
    <property type="match status" value="1"/>
</dbReference>
<evidence type="ECO:0000256" key="10">
    <source>
        <dbReference type="ARBA" id="ARBA00023239"/>
    </source>
</evidence>
<comment type="similarity">
    <text evidence="5 14">Belongs to the uroporphyrinogen decarboxylase family.</text>
</comment>
<dbReference type="InterPro" id="IPR038071">
    <property type="entry name" value="UROD/MetE-like_sf"/>
</dbReference>
<organism evidence="17 18">
    <name type="scientific">Dendrobium nobile</name>
    <name type="common">Orchid</name>
    <dbReference type="NCBI Taxonomy" id="94219"/>
    <lineage>
        <taxon>Eukaryota</taxon>
        <taxon>Viridiplantae</taxon>
        <taxon>Streptophyta</taxon>
        <taxon>Embryophyta</taxon>
        <taxon>Tracheophyta</taxon>
        <taxon>Spermatophyta</taxon>
        <taxon>Magnoliopsida</taxon>
        <taxon>Liliopsida</taxon>
        <taxon>Asparagales</taxon>
        <taxon>Orchidaceae</taxon>
        <taxon>Epidendroideae</taxon>
        <taxon>Malaxideae</taxon>
        <taxon>Dendrobiinae</taxon>
        <taxon>Dendrobium</taxon>
    </lineage>
</organism>
<protein>
    <recommendedName>
        <fullName evidence="7 13">Uroporphyrinogen decarboxylase</fullName>
        <ecNumber evidence="7 13">4.1.1.37</ecNumber>
    </recommendedName>
</protein>
<evidence type="ECO:0000256" key="14">
    <source>
        <dbReference type="RuleBase" id="RU004169"/>
    </source>
</evidence>
<evidence type="ECO:0000256" key="8">
    <source>
        <dbReference type="ARBA" id="ARBA00022793"/>
    </source>
</evidence>
<dbReference type="Pfam" id="PF01208">
    <property type="entry name" value="URO-D"/>
    <property type="match status" value="1"/>
</dbReference>
<evidence type="ECO:0000256" key="7">
    <source>
        <dbReference type="ARBA" id="ARBA00012288"/>
    </source>
</evidence>
<name>A0A8T3CAW4_DENNO</name>
<evidence type="ECO:0000256" key="3">
    <source>
        <dbReference type="ARBA" id="ARBA00004804"/>
    </source>
</evidence>
<comment type="function">
    <text evidence="1">Catalyzes the decarboxylation of four acetate groups of uroporphyrinogen-III to yield coproporphyrinogen-III.</text>
</comment>
<accession>A0A8T3CAW4</accession>
<comment type="caution">
    <text evidence="17">The sequence shown here is derived from an EMBL/GenBank/DDBJ whole genome shotgun (WGS) entry which is preliminary data.</text>
</comment>
<dbReference type="PROSITE" id="PS00906">
    <property type="entry name" value="UROD_1"/>
    <property type="match status" value="1"/>
</dbReference>
<dbReference type="GO" id="GO:0015995">
    <property type="term" value="P:chlorophyll biosynthetic process"/>
    <property type="evidence" value="ECO:0007669"/>
    <property type="project" value="UniProtKB-KW"/>
</dbReference>
<dbReference type="InterPro" id="IPR012337">
    <property type="entry name" value="RNaseH-like_sf"/>
</dbReference>
<dbReference type="PANTHER" id="PTHR21091">
    <property type="entry name" value="METHYLTETRAHYDROFOLATE:HOMOCYSTEINE METHYLTRANSFERASE RELATED"/>
    <property type="match status" value="1"/>
</dbReference>
<feature type="domain" description="Uroporphyrinogen decarboxylase (URO-D)" evidence="16">
    <location>
        <begin position="193"/>
        <end position="209"/>
    </location>
</feature>
<evidence type="ECO:0000256" key="11">
    <source>
        <dbReference type="ARBA" id="ARBA00023244"/>
    </source>
</evidence>
<evidence type="ECO:0000256" key="4">
    <source>
        <dbReference type="ARBA" id="ARBA00005598"/>
    </source>
</evidence>
<dbReference type="SUPFAM" id="SSF51726">
    <property type="entry name" value="UROD/MetE-like"/>
    <property type="match status" value="1"/>
</dbReference>
<dbReference type="GO" id="GO:0004853">
    <property type="term" value="F:uroporphyrinogen decarboxylase activity"/>
    <property type="evidence" value="ECO:0007669"/>
    <property type="project" value="UniProtKB-EC"/>
</dbReference>
<comment type="subunit">
    <text evidence="6">Homodimer.</text>
</comment>
<dbReference type="OrthoDB" id="741027at2759"/>
<keyword evidence="8 13" id="KW-0210">Decarboxylase</keyword>
<evidence type="ECO:0000256" key="9">
    <source>
        <dbReference type="ARBA" id="ARBA00023171"/>
    </source>
</evidence>
<keyword evidence="10 13" id="KW-0456">Lyase</keyword>
<dbReference type="SUPFAM" id="SSF53098">
    <property type="entry name" value="Ribonuclease H-like"/>
    <property type="match status" value="1"/>
</dbReference>
<comment type="pathway">
    <text evidence="3 13">Porphyrin-containing compound metabolism; protoporphyrin-IX biosynthesis; coproporphyrinogen-III from 5-aminolevulinate: step 4/4.</text>
</comment>
<evidence type="ECO:0000256" key="13">
    <source>
        <dbReference type="RuleBase" id="RU000554"/>
    </source>
</evidence>
<evidence type="ECO:0000259" key="15">
    <source>
        <dbReference type="PROSITE" id="PS00906"/>
    </source>
</evidence>
<dbReference type="SMR" id="A0A8T3CAW4"/>
<dbReference type="Proteomes" id="UP000829196">
    <property type="component" value="Unassembled WGS sequence"/>
</dbReference>
<dbReference type="Pfam" id="PF03096">
    <property type="entry name" value="Ndr"/>
    <property type="match status" value="1"/>
</dbReference>